<feature type="region of interest" description="Disordered" evidence="1">
    <location>
        <begin position="1"/>
        <end position="134"/>
    </location>
</feature>
<evidence type="ECO:0000313" key="3">
    <source>
        <dbReference type="Proteomes" id="UP000470446"/>
    </source>
</evidence>
<keyword evidence="2" id="KW-0645">Protease</keyword>
<dbReference type="GO" id="GO:0006508">
    <property type="term" value="P:proteolysis"/>
    <property type="evidence" value="ECO:0007669"/>
    <property type="project" value="UniProtKB-KW"/>
</dbReference>
<sequence>MNEGKSTKAKWWSRPRSSEDTPDGDFELERPRQAGPAETGTGTGTASDAREAEGGDFELERPGAPRARDEGDYELGLPLSGHDEPTDASPRPGTEAEAESRADVESEADAGPGAGAGPVADAGPQSPGGAGPAP</sequence>
<accession>A0A7K3PJP8</accession>
<proteinExistence type="predicted"/>
<dbReference type="EMBL" id="JAAGMA010000305">
    <property type="protein sequence ID" value="NEB09591.1"/>
    <property type="molecule type" value="Genomic_DNA"/>
</dbReference>
<feature type="compositionally biased region" description="Basic and acidic residues" evidence="1">
    <location>
        <begin position="48"/>
        <end position="70"/>
    </location>
</feature>
<dbReference type="GO" id="GO:0008233">
    <property type="term" value="F:peptidase activity"/>
    <property type="evidence" value="ECO:0007669"/>
    <property type="project" value="UniProtKB-KW"/>
</dbReference>
<comment type="caution">
    <text evidence="2">The sequence shown here is derived from an EMBL/GenBank/DDBJ whole genome shotgun (WGS) entry which is preliminary data.</text>
</comment>
<keyword evidence="2" id="KW-0378">Hydrolase</keyword>
<dbReference type="Proteomes" id="UP000470446">
    <property type="component" value="Unassembled WGS sequence"/>
</dbReference>
<feature type="compositionally biased region" description="Low complexity" evidence="1">
    <location>
        <begin position="34"/>
        <end position="47"/>
    </location>
</feature>
<gene>
    <name evidence="2" type="ORF">G3I32_12055</name>
</gene>
<dbReference type="AlphaFoldDB" id="A0A7K3PJP8"/>
<name>A0A7K3PJP8_9ACTN</name>
<evidence type="ECO:0000313" key="2">
    <source>
        <dbReference type="EMBL" id="NEB09591.1"/>
    </source>
</evidence>
<reference evidence="2 3" key="1">
    <citation type="submission" date="2020-01" db="EMBL/GenBank/DDBJ databases">
        <title>Insect and environment-associated Actinomycetes.</title>
        <authorList>
            <person name="Currrie C."/>
            <person name="Chevrette M."/>
            <person name="Carlson C."/>
            <person name="Stubbendieck R."/>
            <person name="Wendt-Pienkowski E."/>
        </authorList>
    </citation>
    <scope>NUCLEOTIDE SEQUENCE [LARGE SCALE GENOMIC DNA]</scope>
    <source>
        <strain evidence="2 3">SID14163</strain>
    </source>
</reference>
<organism evidence="2 3">
    <name type="scientific">Streptomyces coelicoflavus</name>
    <dbReference type="NCBI Taxonomy" id="285562"/>
    <lineage>
        <taxon>Bacteria</taxon>
        <taxon>Bacillati</taxon>
        <taxon>Actinomycetota</taxon>
        <taxon>Actinomycetes</taxon>
        <taxon>Kitasatosporales</taxon>
        <taxon>Streptomycetaceae</taxon>
        <taxon>Streptomyces</taxon>
    </lineage>
</organism>
<feature type="non-terminal residue" evidence="2">
    <location>
        <position position="134"/>
    </location>
</feature>
<protein>
    <submittedName>
        <fullName evidence="2">Protease</fullName>
    </submittedName>
</protein>
<evidence type="ECO:0000256" key="1">
    <source>
        <dbReference type="SAM" id="MobiDB-lite"/>
    </source>
</evidence>